<evidence type="ECO:0000256" key="13">
    <source>
        <dbReference type="ARBA" id="ARBA00023065"/>
    </source>
</evidence>
<keyword evidence="13" id="KW-0406">Ion transport</keyword>
<evidence type="ECO:0000259" key="19">
    <source>
        <dbReference type="SMART" id="SM00237"/>
    </source>
</evidence>
<sequence length="844" mass="92037">MPDTGWLSELQKFGTFSFPWPFEVKICEPGGGGILLPLFGEDEQEWRKGLRAVLYLLGLLWLFMAVATVSDIFMGAIEEITSKKKRVLNSTTGRHFTVKVWNDTVANLTLMALGSSAPEILLSVIELLGNSFYSGDLGPSTIVGSAAFNLFCISAVCVMAIPDNEVRYIKEMNVYLITAVVSLLAYLWLYLVVSVISKDMVDIVEGILTFLYFPMLVGLAFAADKGYITFIRRTNSDLHIAHKGKLELTDEDVARLSKADGMQLSDEELAKYMGTESQRMSKAAYRKRAHDKVYHGKPAESQKHQRNQNFSAVVPAEEPPLPPSGAYIAPPNPSATVLFGGENFAVLETVGLIKVPVRRTGNLSLTVHVDYSCRDGLARRGEDYEAVEGTLTFLPHEAEKTIDIKIMKDDIPEESEDFFVDLTNVRCASKEGFAALGPVATARVVIVDTDEPSIIYTDDDVVQVDEASRDKEVSITVRRRDGCGAVSCKYVTEDGSAVEGRDYARAEGVVRFGPQEFSAEVAITILSSATFEDKEDFRLILSDATGRAGFDPQTDGGADSCIVTLVLTPEEVSKNLAHRTMRALGVNWQKTQKGHENWKDQFINALLVNGGDDEAGPPSGFQWALHLLTLPWKLLFAIIPPVDYCGGWLCFYGSLMFIGLVTALISDLAGLVGCVLDMPDFITAITLVALGTSLPDTFASKAAAEQDPYADASIGNVTGSNSVNVFLGLGLPWTIGSVYWASVGRTAEWQSKYQSEADFALWNTGDGKFIVIGGDLGYSVVIFCGGAFFTMLILFLRRKAFGGELGGPRVCKHITGVILVMVWCLYVVLSSVKSLESAAAESCR</sequence>
<dbReference type="GO" id="GO:0098703">
    <property type="term" value="P:calcium ion import across plasma membrane"/>
    <property type="evidence" value="ECO:0007669"/>
    <property type="project" value="TreeGrafter"/>
</dbReference>
<dbReference type="GO" id="GO:0005516">
    <property type="term" value="F:calmodulin binding"/>
    <property type="evidence" value="ECO:0007669"/>
    <property type="project" value="UniProtKB-KW"/>
</dbReference>
<keyword evidence="8" id="KW-0677">Repeat</keyword>
<evidence type="ECO:0000313" key="20">
    <source>
        <dbReference type="EMBL" id="CAE7241728.1"/>
    </source>
</evidence>
<accession>A0A812LA68</accession>
<keyword evidence="5 18" id="KW-0812">Transmembrane</keyword>
<feature type="transmembrane region" description="Helical" evidence="18">
    <location>
        <begin position="649"/>
        <end position="672"/>
    </location>
</feature>
<evidence type="ECO:0000256" key="14">
    <source>
        <dbReference type="ARBA" id="ARBA00023136"/>
    </source>
</evidence>
<dbReference type="InterPro" id="IPR038081">
    <property type="entry name" value="CalX-like_sf"/>
</dbReference>
<dbReference type="SMART" id="SM00237">
    <property type="entry name" value="Calx_beta"/>
    <property type="match status" value="2"/>
</dbReference>
<dbReference type="OrthoDB" id="418484at2759"/>
<proteinExistence type="inferred from homology"/>
<feature type="transmembrane region" description="Helical" evidence="18">
    <location>
        <begin position="173"/>
        <end position="197"/>
    </location>
</feature>
<keyword evidence="14 18" id="KW-0472">Membrane</keyword>
<dbReference type="InterPro" id="IPR004837">
    <property type="entry name" value="NaCa_Exmemb"/>
</dbReference>
<evidence type="ECO:0000256" key="17">
    <source>
        <dbReference type="ARBA" id="ARBA00033667"/>
    </source>
</evidence>
<keyword evidence="4" id="KW-1003">Cell membrane</keyword>
<dbReference type="Gene3D" id="2.60.40.2030">
    <property type="match status" value="2"/>
</dbReference>
<dbReference type="PRINTS" id="PR01259">
    <property type="entry name" value="NACAEXCHNGR"/>
</dbReference>
<dbReference type="Gene3D" id="1.20.1420.30">
    <property type="entry name" value="NCX, central ion-binding region"/>
    <property type="match status" value="2"/>
</dbReference>
<dbReference type="AlphaFoldDB" id="A0A812LA68"/>
<keyword evidence="6" id="KW-0479">Metal-binding</keyword>
<keyword evidence="3" id="KW-0813">Transport</keyword>
<protein>
    <submittedName>
        <fullName evidence="20">SLC8A3 protein</fullName>
    </submittedName>
</protein>
<evidence type="ECO:0000256" key="2">
    <source>
        <dbReference type="ARBA" id="ARBA00007489"/>
    </source>
</evidence>
<feature type="domain" description="Calx-beta" evidence="19">
    <location>
        <begin position="442"/>
        <end position="542"/>
    </location>
</feature>
<dbReference type="PANTHER" id="PTHR11878:SF65">
    <property type="entry name" value="NA_CA-EXCHANGE PROTEIN, ISOFORM G"/>
    <property type="match status" value="1"/>
</dbReference>
<evidence type="ECO:0000256" key="12">
    <source>
        <dbReference type="ARBA" id="ARBA00023053"/>
    </source>
</evidence>
<evidence type="ECO:0000256" key="16">
    <source>
        <dbReference type="ARBA" id="ARBA00023201"/>
    </source>
</evidence>
<feature type="transmembrane region" description="Helical" evidence="18">
    <location>
        <begin position="137"/>
        <end position="161"/>
    </location>
</feature>
<gene>
    <name evidence="20" type="primary">SLC8A3</name>
    <name evidence="20" type="ORF">SPIL2461_LOCUS4211</name>
</gene>
<dbReference type="EMBL" id="CAJNIZ010005424">
    <property type="protein sequence ID" value="CAE7241728.1"/>
    <property type="molecule type" value="Genomic_DNA"/>
</dbReference>
<evidence type="ECO:0000256" key="4">
    <source>
        <dbReference type="ARBA" id="ARBA00022475"/>
    </source>
</evidence>
<feature type="transmembrane region" description="Helical" evidence="18">
    <location>
        <begin position="52"/>
        <end position="77"/>
    </location>
</feature>
<evidence type="ECO:0000256" key="10">
    <source>
        <dbReference type="ARBA" id="ARBA00022860"/>
    </source>
</evidence>
<keyword evidence="11 18" id="KW-1133">Transmembrane helix</keyword>
<dbReference type="InterPro" id="IPR003644">
    <property type="entry name" value="Calx_beta"/>
</dbReference>
<evidence type="ECO:0000313" key="21">
    <source>
        <dbReference type="Proteomes" id="UP000649617"/>
    </source>
</evidence>
<reference evidence="20" key="1">
    <citation type="submission" date="2021-02" db="EMBL/GenBank/DDBJ databases">
        <authorList>
            <person name="Dougan E. K."/>
            <person name="Rhodes N."/>
            <person name="Thang M."/>
            <person name="Chan C."/>
        </authorList>
    </citation>
    <scope>NUCLEOTIDE SEQUENCE</scope>
</reference>
<dbReference type="GO" id="GO:0007154">
    <property type="term" value="P:cell communication"/>
    <property type="evidence" value="ECO:0007669"/>
    <property type="project" value="InterPro"/>
</dbReference>
<feature type="transmembrane region" description="Helical" evidence="18">
    <location>
        <begin position="104"/>
        <end position="125"/>
    </location>
</feature>
<dbReference type="GO" id="GO:0046872">
    <property type="term" value="F:metal ion binding"/>
    <property type="evidence" value="ECO:0007669"/>
    <property type="project" value="UniProtKB-KW"/>
</dbReference>
<dbReference type="Pfam" id="PF01699">
    <property type="entry name" value="Na_Ca_ex"/>
    <property type="match status" value="2"/>
</dbReference>
<evidence type="ECO:0000256" key="8">
    <source>
        <dbReference type="ARBA" id="ARBA00022737"/>
    </source>
</evidence>
<evidence type="ECO:0000256" key="1">
    <source>
        <dbReference type="ARBA" id="ARBA00004651"/>
    </source>
</evidence>
<dbReference type="SUPFAM" id="SSF141072">
    <property type="entry name" value="CalX-like"/>
    <property type="match status" value="2"/>
</dbReference>
<dbReference type="PANTHER" id="PTHR11878">
    <property type="entry name" value="SODIUM/CALCIUM EXCHANGER"/>
    <property type="match status" value="1"/>
</dbReference>
<keyword evidence="15" id="KW-0325">Glycoprotein</keyword>
<keyword evidence="16" id="KW-0739">Sodium transport</keyword>
<dbReference type="GO" id="GO:0005432">
    <property type="term" value="F:calcium:sodium antiporter activity"/>
    <property type="evidence" value="ECO:0007669"/>
    <property type="project" value="InterPro"/>
</dbReference>
<keyword evidence="21" id="KW-1185">Reference proteome</keyword>
<comment type="similarity">
    <text evidence="2">Belongs to the Ca(2+):cation antiporter (CaCA) (TC 2.A.19) family. SLC8 subfamily.</text>
</comment>
<feature type="domain" description="Calx-beta" evidence="19">
    <location>
        <begin position="324"/>
        <end position="423"/>
    </location>
</feature>
<evidence type="ECO:0000256" key="7">
    <source>
        <dbReference type="ARBA" id="ARBA00022729"/>
    </source>
</evidence>
<name>A0A812LA68_SYMPI</name>
<dbReference type="InterPro" id="IPR004836">
    <property type="entry name" value="Na_Ca_Ex"/>
</dbReference>
<feature type="transmembrane region" description="Helical" evidence="18">
    <location>
        <begin position="776"/>
        <end position="798"/>
    </location>
</feature>
<evidence type="ECO:0000256" key="9">
    <source>
        <dbReference type="ARBA" id="ARBA00022837"/>
    </source>
</evidence>
<dbReference type="InterPro" id="IPR051171">
    <property type="entry name" value="CaCA"/>
</dbReference>
<keyword evidence="12" id="KW-0915">Sodium</keyword>
<feature type="transmembrane region" description="Helical" evidence="18">
    <location>
        <begin position="810"/>
        <end position="829"/>
    </location>
</feature>
<feature type="transmembrane region" description="Helical" evidence="18">
    <location>
        <begin position="203"/>
        <end position="223"/>
    </location>
</feature>
<dbReference type="Pfam" id="PF03160">
    <property type="entry name" value="Calx-beta"/>
    <property type="match status" value="1"/>
</dbReference>
<evidence type="ECO:0000256" key="15">
    <source>
        <dbReference type="ARBA" id="ARBA00023180"/>
    </source>
</evidence>
<evidence type="ECO:0000256" key="5">
    <source>
        <dbReference type="ARBA" id="ARBA00022692"/>
    </source>
</evidence>
<organism evidence="20 21">
    <name type="scientific">Symbiodinium pilosum</name>
    <name type="common">Dinoflagellate</name>
    <dbReference type="NCBI Taxonomy" id="2952"/>
    <lineage>
        <taxon>Eukaryota</taxon>
        <taxon>Sar</taxon>
        <taxon>Alveolata</taxon>
        <taxon>Dinophyceae</taxon>
        <taxon>Suessiales</taxon>
        <taxon>Symbiodiniaceae</taxon>
        <taxon>Symbiodinium</taxon>
    </lineage>
</organism>
<keyword evidence="9" id="KW-0106">Calcium</keyword>
<dbReference type="InterPro" id="IPR044880">
    <property type="entry name" value="NCX_ion-bd_dom_sf"/>
</dbReference>
<comment type="subcellular location">
    <subcellularLocation>
        <location evidence="1">Cell membrane</location>
        <topology evidence="1">Multi-pass membrane protein</topology>
    </subcellularLocation>
</comment>
<evidence type="ECO:0000256" key="18">
    <source>
        <dbReference type="SAM" id="Phobius"/>
    </source>
</evidence>
<comment type="caution">
    <text evidence="20">The sequence shown here is derived from an EMBL/GenBank/DDBJ whole genome shotgun (WGS) entry which is preliminary data.</text>
</comment>
<dbReference type="GO" id="GO:0005886">
    <property type="term" value="C:plasma membrane"/>
    <property type="evidence" value="ECO:0007669"/>
    <property type="project" value="UniProtKB-SubCell"/>
</dbReference>
<keyword evidence="10" id="KW-0112">Calmodulin-binding</keyword>
<keyword evidence="7" id="KW-0732">Signal</keyword>
<evidence type="ECO:0000256" key="3">
    <source>
        <dbReference type="ARBA" id="ARBA00022448"/>
    </source>
</evidence>
<evidence type="ECO:0000256" key="6">
    <source>
        <dbReference type="ARBA" id="ARBA00022723"/>
    </source>
</evidence>
<evidence type="ECO:0000256" key="11">
    <source>
        <dbReference type="ARBA" id="ARBA00022989"/>
    </source>
</evidence>
<dbReference type="Proteomes" id="UP000649617">
    <property type="component" value="Unassembled WGS sequence"/>
</dbReference>
<comment type="catalytic activity">
    <reaction evidence="17">
        <text>Ca(2+)(in) + 3 Na(+)(out) = Ca(2+)(out) + 3 Na(+)(in)</text>
        <dbReference type="Rhea" id="RHEA:69955"/>
        <dbReference type="ChEBI" id="CHEBI:29101"/>
        <dbReference type="ChEBI" id="CHEBI:29108"/>
    </reaction>
</comment>